<organism evidence="2 3">
    <name type="scientific">Meganyctiphanes norvegica</name>
    <name type="common">Northern krill</name>
    <name type="synonym">Thysanopoda norvegica</name>
    <dbReference type="NCBI Taxonomy" id="48144"/>
    <lineage>
        <taxon>Eukaryota</taxon>
        <taxon>Metazoa</taxon>
        <taxon>Ecdysozoa</taxon>
        <taxon>Arthropoda</taxon>
        <taxon>Crustacea</taxon>
        <taxon>Multicrustacea</taxon>
        <taxon>Malacostraca</taxon>
        <taxon>Eumalacostraca</taxon>
        <taxon>Eucarida</taxon>
        <taxon>Euphausiacea</taxon>
        <taxon>Euphausiidae</taxon>
        <taxon>Meganyctiphanes</taxon>
    </lineage>
</organism>
<name>A0AAV2Q5Y4_MEGNR</name>
<dbReference type="Pfam" id="PF15860">
    <property type="entry name" value="DUF4728"/>
    <property type="match status" value="1"/>
</dbReference>
<sequence>MGVFDPKRCCCFSMRTGILFLGVVSLIYAVVNLLLTPYLFDMKQMLDNITENWPDKYKEHKDNIVFTAVISNEVSNAFLLLVSCLLIHGIRKDRPSLLIPFMVWTVTFIILAFVGIVLLLFVVISVQPSTTVSELILALAFITCLQICNVIAINAYYKQVRYMNQYFHIGSSLGSNRLLK</sequence>
<dbReference type="InterPro" id="IPR031720">
    <property type="entry name" value="DUF4728"/>
</dbReference>
<comment type="caution">
    <text evidence="2">The sequence shown here is derived from an EMBL/GenBank/DDBJ whole genome shotgun (WGS) entry which is preliminary data.</text>
</comment>
<keyword evidence="1" id="KW-0472">Membrane</keyword>
<feature type="transmembrane region" description="Helical" evidence="1">
    <location>
        <begin position="136"/>
        <end position="157"/>
    </location>
</feature>
<dbReference type="EMBL" id="CAXKWB010004250">
    <property type="protein sequence ID" value="CAL4072949.1"/>
    <property type="molecule type" value="Genomic_DNA"/>
</dbReference>
<reference evidence="2 3" key="1">
    <citation type="submission" date="2024-05" db="EMBL/GenBank/DDBJ databases">
        <authorList>
            <person name="Wallberg A."/>
        </authorList>
    </citation>
    <scope>NUCLEOTIDE SEQUENCE [LARGE SCALE GENOMIC DNA]</scope>
</reference>
<keyword evidence="3" id="KW-1185">Reference proteome</keyword>
<dbReference type="AlphaFoldDB" id="A0AAV2Q5Y4"/>
<evidence type="ECO:0000256" key="1">
    <source>
        <dbReference type="SAM" id="Phobius"/>
    </source>
</evidence>
<keyword evidence="1" id="KW-0812">Transmembrane</keyword>
<dbReference type="PANTHER" id="PTHR36694:SF11">
    <property type="entry name" value="LP21121P-RELATED"/>
    <property type="match status" value="1"/>
</dbReference>
<proteinExistence type="predicted"/>
<evidence type="ECO:0000313" key="3">
    <source>
        <dbReference type="Proteomes" id="UP001497623"/>
    </source>
</evidence>
<protein>
    <submittedName>
        <fullName evidence="2">Uncharacterized protein</fullName>
    </submittedName>
</protein>
<gene>
    <name evidence="2" type="ORF">MNOR_LOCUS8976</name>
</gene>
<keyword evidence="1" id="KW-1133">Transmembrane helix</keyword>
<feature type="transmembrane region" description="Helical" evidence="1">
    <location>
        <begin position="17"/>
        <end position="40"/>
    </location>
</feature>
<feature type="transmembrane region" description="Helical" evidence="1">
    <location>
        <begin position="64"/>
        <end position="87"/>
    </location>
</feature>
<evidence type="ECO:0000313" key="2">
    <source>
        <dbReference type="EMBL" id="CAL4072949.1"/>
    </source>
</evidence>
<feature type="transmembrane region" description="Helical" evidence="1">
    <location>
        <begin position="99"/>
        <end position="124"/>
    </location>
</feature>
<dbReference type="PANTHER" id="PTHR36694">
    <property type="entry name" value="PASIFLORA 1, ISOFORM A-RELATED"/>
    <property type="match status" value="1"/>
</dbReference>
<dbReference type="Proteomes" id="UP001497623">
    <property type="component" value="Unassembled WGS sequence"/>
</dbReference>
<accession>A0AAV2Q5Y4</accession>